<dbReference type="Pfam" id="PF12937">
    <property type="entry name" value="F-box-like"/>
    <property type="match status" value="1"/>
</dbReference>
<dbReference type="SUPFAM" id="SSF52047">
    <property type="entry name" value="RNI-like"/>
    <property type="match status" value="1"/>
</dbReference>
<dbReference type="OrthoDB" id="3359674at2759"/>
<dbReference type="InterPro" id="IPR032675">
    <property type="entry name" value="LRR_dom_sf"/>
</dbReference>
<dbReference type="AlphaFoldDB" id="A0A165HK15"/>
<dbReference type="Proteomes" id="UP000076871">
    <property type="component" value="Unassembled WGS sequence"/>
</dbReference>
<accession>A0A165HK15</accession>
<keyword evidence="3" id="KW-1185">Reference proteome</keyword>
<dbReference type="Gene3D" id="3.80.10.10">
    <property type="entry name" value="Ribonuclease Inhibitor"/>
    <property type="match status" value="1"/>
</dbReference>
<reference evidence="2 3" key="1">
    <citation type="journal article" date="2016" name="Mol. Biol. Evol.">
        <title>Comparative Genomics of Early-Diverging Mushroom-Forming Fungi Provides Insights into the Origins of Lignocellulose Decay Capabilities.</title>
        <authorList>
            <person name="Nagy L.G."/>
            <person name="Riley R."/>
            <person name="Tritt A."/>
            <person name="Adam C."/>
            <person name="Daum C."/>
            <person name="Floudas D."/>
            <person name="Sun H."/>
            <person name="Yadav J.S."/>
            <person name="Pangilinan J."/>
            <person name="Larsson K.H."/>
            <person name="Matsuura K."/>
            <person name="Barry K."/>
            <person name="Labutti K."/>
            <person name="Kuo R."/>
            <person name="Ohm R.A."/>
            <person name="Bhattacharya S.S."/>
            <person name="Shirouzu T."/>
            <person name="Yoshinaga Y."/>
            <person name="Martin F.M."/>
            <person name="Grigoriev I.V."/>
            <person name="Hibbett D.S."/>
        </authorList>
    </citation>
    <scope>NUCLEOTIDE SEQUENCE [LARGE SCALE GENOMIC DNA]</scope>
    <source>
        <strain evidence="2 3">93-53</strain>
    </source>
</reference>
<dbReference type="EMBL" id="KV427606">
    <property type="protein sequence ID" value="KZT11830.1"/>
    <property type="molecule type" value="Genomic_DNA"/>
</dbReference>
<evidence type="ECO:0000313" key="3">
    <source>
        <dbReference type="Proteomes" id="UP000076871"/>
    </source>
</evidence>
<evidence type="ECO:0000259" key="1">
    <source>
        <dbReference type="Pfam" id="PF12937"/>
    </source>
</evidence>
<dbReference type="SUPFAM" id="SSF81383">
    <property type="entry name" value="F-box domain"/>
    <property type="match status" value="1"/>
</dbReference>
<name>A0A165HK15_9APHY</name>
<protein>
    <recommendedName>
        <fullName evidence="1">F-box domain-containing protein</fullName>
    </recommendedName>
</protein>
<dbReference type="InParanoid" id="A0A165HK15"/>
<gene>
    <name evidence="2" type="ORF">LAESUDRAFT_719766</name>
</gene>
<organism evidence="2 3">
    <name type="scientific">Laetiporus sulphureus 93-53</name>
    <dbReference type="NCBI Taxonomy" id="1314785"/>
    <lineage>
        <taxon>Eukaryota</taxon>
        <taxon>Fungi</taxon>
        <taxon>Dikarya</taxon>
        <taxon>Basidiomycota</taxon>
        <taxon>Agaricomycotina</taxon>
        <taxon>Agaricomycetes</taxon>
        <taxon>Polyporales</taxon>
        <taxon>Laetiporus</taxon>
    </lineage>
</organism>
<dbReference type="Gene3D" id="1.20.1280.50">
    <property type="match status" value="1"/>
</dbReference>
<dbReference type="InterPro" id="IPR001810">
    <property type="entry name" value="F-box_dom"/>
</dbReference>
<dbReference type="RefSeq" id="XP_040769478.1">
    <property type="nucleotide sequence ID" value="XM_040907691.1"/>
</dbReference>
<dbReference type="STRING" id="1314785.A0A165HK15"/>
<feature type="domain" description="F-box" evidence="1">
    <location>
        <begin position="47"/>
        <end position="97"/>
    </location>
</feature>
<proteinExistence type="predicted"/>
<dbReference type="InterPro" id="IPR036047">
    <property type="entry name" value="F-box-like_dom_sf"/>
</dbReference>
<dbReference type="GeneID" id="63824720"/>
<sequence>MSSAYLIVAHCKVLLTPKYHQAVRPCVDMLLYAPSYDCSSDSTITVNALPPELLIEIFQYCVQGLDDDLVPLTLASVCRYWHDVAHTSPSVWQHIFLSDRRKVATSHAQVSRWLDLSAALPIHIHVGLPSADLLLPLMSPLLPAISRWQRCTIRIAQHEESVLLLPDACKMSVKHLTVKIKGVHDDLLESSPPSPNIFVIDSLPDLEMHMSLLDLPLRQHIAPLSFTSLTIKESLDVCTDPTRILQFISAFPALQELNFKGFPPDGFSESDTFKPPIVNLLQLRVLVLRSTCAVRVLLSHIHAPALEELYIKHTNIDFEMQNDPYHGLTEEGDSEDEAHDFSQSPWSDHATGMGLRSLIRRSNPPLRILHMDYADMRTKDFKWCFDRLETLEKFFIVASDMSDKAISLLAPTEIGGSAAGMDVPHAAIPMPDGGMKRVRMPKLTSLELWNCQRLSGDAIVEALRDRVQYTDDASRADCGVDTLKDACVVGCAGFSARHALSLSPVLGTRLHLSGLDGTLYHRG</sequence>
<evidence type="ECO:0000313" key="2">
    <source>
        <dbReference type="EMBL" id="KZT11830.1"/>
    </source>
</evidence>